<organism evidence="3 4">
    <name type="scientific">SAR92 clade bacterium H455</name>
    <dbReference type="NCBI Taxonomy" id="2974818"/>
    <lineage>
        <taxon>Bacteria</taxon>
        <taxon>Pseudomonadati</taxon>
        <taxon>Pseudomonadota</taxon>
        <taxon>Gammaproteobacteria</taxon>
        <taxon>Cellvibrionales</taxon>
        <taxon>Porticoccaceae</taxon>
        <taxon>SAR92 clade</taxon>
    </lineage>
</organism>
<evidence type="ECO:0000313" key="4">
    <source>
        <dbReference type="Proteomes" id="UP001059934"/>
    </source>
</evidence>
<dbReference type="SMART" id="SM00465">
    <property type="entry name" value="GIYc"/>
    <property type="match status" value="1"/>
</dbReference>
<dbReference type="CDD" id="cd10448">
    <property type="entry name" value="GIY-YIG_unchar_3"/>
    <property type="match status" value="1"/>
</dbReference>
<proteinExistence type="inferred from homology"/>
<dbReference type="Gene3D" id="3.40.1440.10">
    <property type="entry name" value="GIY-YIG endonuclease"/>
    <property type="match status" value="1"/>
</dbReference>
<dbReference type="Proteomes" id="UP001059934">
    <property type="component" value="Chromosome"/>
</dbReference>
<evidence type="ECO:0000259" key="2">
    <source>
        <dbReference type="PROSITE" id="PS50164"/>
    </source>
</evidence>
<dbReference type="Pfam" id="PF01541">
    <property type="entry name" value="GIY-YIG"/>
    <property type="match status" value="1"/>
</dbReference>
<dbReference type="InterPro" id="IPR035901">
    <property type="entry name" value="GIY-YIG_endonuc_sf"/>
</dbReference>
<dbReference type="InterPro" id="IPR050190">
    <property type="entry name" value="UPF0213_domain"/>
</dbReference>
<evidence type="ECO:0000313" key="3">
    <source>
        <dbReference type="EMBL" id="UVW34632.1"/>
    </source>
</evidence>
<evidence type="ECO:0000256" key="1">
    <source>
        <dbReference type="ARBA" id="ARBA00007435"/>
    </source>
</evidence>
<reference evidence="3" key="1">
    <citation type="submission" date="2022-08" db="EMBL/GenBank/DDBJ databases">
        <title>Catabolic pathway analysis in culturable SAR92 clade bacteria reveals their overlooked roles in DMSP degradation in coastal seas.</title>
        <authorList>
            <person name="He X."/>
            <person name="Zhang X."/>
            <person name="Zhang Y."/>
        </authorList>
    </citation>
    <scope>NUCLEOTIDE SEQUENCE</scope>
    <source>
        <strain evidence="3">H455</strain>
    </source>
</reference>
<protein>
    <submittedName>
        <fullName evidence="3">GIY-YIG nuclease family protein</fullName>
    </submittedName>
</protein>
<feature type="domain" description="GIY-YIG" evidence="2">
    <location>
        <begin position="4"/>
        <end position="80"/>
    </location>
</feature>
<dbReference type="InterPro" id="IPR000305">
    <property type="entry name" value="GIY-YIG_endonuc"/>
</dbReference>
<dbReference type="PROSITE" id="PS50164">
    <property type="entry name" value="GIY_YIG"/>
    <property type="match status" value="1"/>
</dbReference>
<sequence length="94" mass="11196">MMQKQYAVYILTNRSNKVMYVGVTSNLERRLAQHKDKSVPGFTAKYCVDRLVYYELTSDVLSAIAREKEIKKWRREKKNRLVEAVNPDWRELEV</sequence>
<comment type="similarity">
    <text evidence="1">Belongs to the UPF0213 family.</text>
</comment>
<dbReference type="SUPFAM" id="SSF82771">
    <property type="entry name" value="GIY-YIG endonuclease"/>
    <property type="match status" value="1"/>
</dbReference>
<name>A0ABY5TL99_9GAMM</name>
<gene>
    <name evidence="3" type="ORF">NYF23_11515</name>
</gene>
<keyword evidence="4" id="KW-1185">Reference proteome</keyword>
<dbReference type="EMBL" id="CP103416">
    <property type="protein sequence ID" value="UVW34632.1"/>
    <property type="molecule type" value="Genomic_DNA"/>
</dbReference>
<accession>A0ABY5TL99</accession>
<dbReference type="PANTHER" id="PTHR34477">
    <property type="entry name" value="UPF0213 PROTEIN YHBQ"/>
    <property type="match status" value="1"/>
</dbReference>
<dbReference type="PANTHER" id="PTHR34477:SF5">
    <property type="entry name" value="BSL5627 PROTEIN"/>
    <property type="match status" value="1"/>
</dbReference>